<protein>
    <submittedName>
        <fullName evidence="1">Uncharacterized protein</fullName>
    </submittedName>
</protein>
<dbReference type="AlphaFoldDB" id="A0A0D0DA40"/>
<dbReference type="EMBL" id="KN825945">
    <property type="protein sequence ID" value="KIK80746.1"/>
    <property type="molecule type" value="Genomic_DNA"/>
</dbReference>
<keyword evidence="2" id="KW-1185">Reference proteome</keyword>
<dbReference type="Proteomes" id="UP000054538">
    <property type="component" value="Unassembled WGS sequence"/>
</dbReference>
<sequence length="186" mass="21715">MARMQTNKVKKARPQLSDAQKVRRRAKFDELTKDVNHTHLGYLGEVQALSKKHGQSERWTRRQLYLGSSTVAGCRAPNMWNGFIRGRLNDINEHESFIPCHVIIALNFFYHFSVGLPKGEHWKLTEFVEAHKETLRHEYSQLSPTQKDNYAIQIMKVCAAKQCHIRDSPRRVYNKMRTSFAAMDQE</sequence>
<reference evidence="2" key="2">
    <citation type="submission" date="2015-01" db="EMBL/GenBank/DDBJ databases">
        <title>Evolutionary Origins and Diversification of the Mycorrhizal Mutualists.</title>
        <authorList>
            <consortium name="DOE Joint Genome Institute"/>
            <consortium name="Mycorrhizal Genomics Consortium"/>
            <person name="Kohler A."/>
            <person name="Kuo A."/>
            <person name="Nagy L.G."/>
            <person name="Floudas D."/>
            <person name="Copeland A."/>
            <person name="Barry K.W."/>
            <person name="Cichocki N."/>
            <person name="Veneault-Fourrey C."/>
            <person name="LaButti K."/>
            <person name="Lindquist E.A."/>
            <person name="Lipzen A."/>
            <person name="Lundell T."/>
            <person name="Morin E."/>
            <person name="Murat C."/>
            <person name="Riley R."/>
            <person name="Ohm R."/>
            <person name="Sun H."/>
            <person name="Tunlid A."/>
            <person name="Henrissat B."/>
            <person name="Grigoriev I.V."/>
            <person name="Hibbett D.S."/>
            <person name="Martin F."/>
        </authorList>
    </citation>
    <scope>NUCLEOTIDE SEQUENCE [LARGE SCALE GENOMIC DNA]</scope>
    <source>
        <strain evidence="2">Ve08.2h10</strain>
    </source>
</reference>
<reference evidence="1 2" key="1">
    <citation type="submission" date="2014-04" db="EMBL/GenBank/DDBJ databases">
        <authorList>
            <consortium name="DOE Joint Genome Institute"/>
            <person name="Kuo A."/>
            <person name="Kohler A."/>
            <person name="Jargeat P."/>
            <person name="Nagy L.G."/>
            <person name="Floudas D."/>
            <person name="Copeland A."/>
            <person name="Barry K.W."/>
            <person name="Cichocki N."/>
            <person name="Veneault-Fourrey C."/>
            <person name="LaButti K."/>
            <person name="Lindquist E.A."/>
            <person name="Lipzen A."/>
            <person name="Lundell T."/>
            <person name="Morin E."/>
            <person name="Murat C."/>
            <person name="Sun H."/>
            <person name="Tunlid A."/>
            <person name="Henrissat B."/>
            <person name="Grigoriev I.V."/>
            <person name="Hibbett D.S."/>
            <person name="Martin F."/>
            <person name="Nordberg H.P."/>
            <person name="Cantor M.N."/>
            <person name="Hua S.X."/>
        </authorList>
    </citation>
    <scope>NUCLEOTIDE SEQUENCE [LARGE SCALE GENOMIC DNA]</scope>
    <source>
        <strain evidence="1 2">Ve08.2h10</strain>
    </source>
</reference>
<name>A0A0D0DA40_9AGAM</name>
<organism evidence="1 2">
    <name type="scientific">Paxillus rubicundulus Ve08.2h10</name>
    <dbReference type="NCBI Taxonomy" id="930991"/>
    <lineage>
        <taxon>Eukaryota</taxon>
        <taxon>Fungi</taxon>
        <taxon>Dikarya</taxon>
        <taxon>Basidiomycota</taxon>
        <taxon>Agaricomycotina</taxon>
        <taxon>Agaricomycetes</taxon>
        <taxon>Agaricomycetidae</taxon>
        <taxon>Boletales</taxon>
        <taxon>Paxilineae</taxon>
        <taxon>Paxillaceae</taxon>
        <taxon>Paxillus</taxon>
    </lineage>
</organism>
<accession>A0A0D0DA40</accession>
<dbReference type="STRING" id="930991.A0A0D0DA40"/>
<proteinExistence type="predicted"/>
<evidence type="ECO:0000313" key="2">
    <source>
        <dbReference type="Proteomes" id="UP000054538"/>
    </source>
</evidence>
<dbReference type="InParanoid" id="A0A0D0DA40"/>
<dbReference type="OrthoDB" id="3253416at2759"/>
<evidence type="ECO:0000313" key="1">
    <source>
        <dbReference type="EMBL" id="KIK80746.1"/>
    </source>
</evidence>
<dbReference type="HOGENOM" id="CLU_1454860_0_0_1"/>
<gene>
    <name evidence="1" type="ORF">PAXRUDRAFT_221832</name>
</gene>